<protein>
    <submittedName>
        <fullName evidence="1">Uncharacterized protein</fullName>
    </submittedName>
</protein>
<proteinExistence type="predicted"/>
<gene>
    <name evidence="1" type="ORF">NEF87_002671</name>
</gene>
<organism evidence="1 2">
    <name type="scientific">Candidatus Lokiarchaeum ossiferum</name>
    <dbReference type="NCBI Taxonomy" id="2951803"/>
    <lineage>
        <taxon>Archaea</taxon>
        <taxon>Promethearchaeati</taxon>
        <taxon>Promethearchaeota</taxon>
        <taxon>Promethearchaeia</taxon>
        <taxon>Promethearchaeales</taxon>
        <taxon>Promethearchaeaceae</taxon>
        <taxon>Candidatus Lokiarchaeum</taxon>
    </lineage>
</organism>
<dbReference type="EMBL" id="CP104013">
    <property type="protein sequence ID" value="UYP46386.1"/>
    <property type="molecule type" value="Genomic_DNA"/>
</dbReference>
<evidence type="ECO:0000313" key="2">
    <source>
        <dbReference type="Proteomes" id="UP001208689"/>
    </source>
</evidence>
<keyword evidence="2" id="KW-1185">Reference proteome</keyword>
<reference evidence="1" key="1">
    <citation type="submission" date="2022-09" db="EMBL/GenBank/DDBJ databases">
        <title>Actin cytoskeleton and complex cell architecture in an #Asgard archaeon.</title>
        <authorList>
            <person name="Ponce Toledo R.I."/>
            <person name="Schleper C."/>
            <person name="Rodrigues Oliveira T."/>
            <person name="Wollweber F."/>
            <person name="Xu J."/>
            <person name="Rittmann S."/>
            <person name="Klingl A."/>
            <person name="Pilhofer M."/>
        </authorList>
    </citation>
    <scope>NUCLEOTIDE SEQUENCE</scope>
    <source>
        <strain evidence="1">B-35</strain>
    </source>
</reference>
<sequence length="42" mass="4879">MIGLTPLFCYGLQEIDRKFNYVGHPYLPSIGFKTKSIQNFKI</sequence>
<name>A0ABY6HSI7_9ARCH</name>
<evidence type="ECO:0000313" key="1">
    <source>
        <dbReference type="EMBL" id="UYP46386.1"/>
    </source>
</evidence>
<accession>A0ABY6HSI7</accession>
<dbReference type="Proteomes" id="UP001208689">
    <property type="component" value="Chromosome"/>
</dbReference>